<accession>A0A285E708</accession>
<sequence>MGAIRLARVHDPRAEGTGRRFLVERLWPRGVRRDDLPLDGWPKDVAPSTELRRWFGHDPQRWAEFRRRYLAELEASPEAVRPLLDAAHAGDVTLLYSARDREHNSALVLRDHLLARLAENSSTNDDRF</sequence>
<reference evidence="1 2" key="1">
    <citation type="submission" date="2017-09" db="EMBL/GenBank/DDBJ databases">
        <authorList>
            <person name="Ehlers B."/>
            <person name="Leendertz F.H."/>
        </authorList>
    </citation>
    <scope>NUCLEOTIDE SEQUENCE [LARGE SCALE GENOMIC DNA]</scope>
    <source>
        <strain evidence="1 2">DSM 46844</strain>
    </source>
</reference>
<dbReference type="InterPro" id="IPR052552">
    <property type="entry name" value="YeaO-like"/>
</dbReference>
<proteinExistence type="predicted"/>
<protein>
    <submittedName>
        <fullName evidence="1">Uncharacterized conserved protein YeaO, DUF488 family</fullName>
    </submittedName>
</protein>
<dbReference type="Pfam" id="PF22752">
    <property type="entry name" value="DUF488-N3i"/>
    <property type="match status" value="1"/>
</dbReference>
<name>A0A285E708_9ACTN</name>
<evidence type="ECO:0000313" key="1">
    <source>
        <dbReference type="EMBL" id="SNX94908.1"/>
    </source>
</evidence>
<dbReference type="PANTHER" id="PTHR36849">
    <property type="entry name" value="CYTOPLASMIC PROTEIN-RELATED"/>
    <property type="match status" value="1"/>
</dbReference>
<organism evidence="1 2">
    <name type="scientific">Geodermatophilus sabuli</name>
    <dbReference type="NCBI Taxonomy" id="1564158"/>
    <lineage>
        <taxon>Bacteria</taxon>
        <taxon>Bacillati</taxon>
        <taxon>Actinomycetota</taxon>
        <taxon>Actinomycetes</taxon>
        <taxon>Geodermatophilales</taxon>
        <taxon>Geodermatophilaceae</taxon>
        <taxon>Geodermatophilus</taxon>
    </lineage>
</organism>
<dbReference type="OrthoDB" id="9790745at2"/>
<dbReference type="PANTHER" id="PTHR36849:SF1">
    <property type="entry name" value="CYTOPLASMIC PROTEIN"/>
    <property type="match status" value="1"/>
</dbReference>
<dbReference type="EMBL" id="OBDO01000001">
    <property type="protein sequence ID" value="SNX94908.1"/>
    <property type="molecule type" value="Genomic_DNA"/>
</dbReference>
<gene>
    <name evidence="1" type="ORF">SAMN06893097_101709</name>
</gene>
<dbReference type="AlphaFoldDB" id="A0A285E708"/>
<evidence type="ECO:0000313" key="2">
    <source>
        <dbReference type="Proteomes" id="UP000219514"/>
    </source>
</evidence>
<dbReference type="Proteomes" id="UP000219514">
    <property type="component" value="Unassembled WGS sequence"/>
</dbReference>
<dbReference type="RefSeq" id="WP_097204387.1">
    <property type="nucleotide sequence ID" value="NZ_JACHXB010000001.1"/>
</dbReference>
<keyword evidence="2" id="KW-1185">Reference proteome</keyword>